<evidence type="ECO:0000259" key="5">
    <source>
        <dbReference type="Pfam" id="PF03723"/>
    </source>
</evidence>
<feature type="domain" description="Hemocyanin middle" evidence="4">
    <location>
        <begin position="21"/>
        <end position="130"/>
    </location>
</feature>
<evidence type="ECO:0000259" key="4">
    <source>
        <dbReference type="Pfam" id="PF00372"/>
    </source>
</evidence>
<dbReference type="PANTHER" id="PTHR11511">
    <property type="entry name" value="LARVAL STORAGE PROTEIN/PHENOLOXIDASE"/>
    <property type="match status" value="1"/>
</dbReference>
<dbReference type="AlphaFoldDB" id="A0AAV1ZXD8"/>
<dbReference type="Proteomes" id="UP001497382">
    <property type="component" value="Unassembled WGS sequence"/>
</dbReference>
<organism evidence="6 7">
    <name type="scientific">Larinioides sclopetarius</name>
    <dbReference type="NCBI Taxonomy" id="280406"/>
    <lineage>
        <taxon>Eukaryota</taxon>
        <taxon>Metazoa</taxon>
        <taxon>Ecdysozoa</taxon>
        <taxon>Arthropoda</taxon>
        <taxon>Chelicerata</taxon>
        <taxon>Arachnida</taxon>
        <taxon>Araneae</taxon>
        <taxon>Araneomorphae</taxon>
        <taxon>Entelegynae</taxon>
        <taxon>Araneoidea</taxon>
        <taxon>Araneidae</taxon>
        <taxon>Larinioides</taxon>
    </lineage>
</organism>
<comment type="caution">
    <text evidence="6">The sequence shown here is derived from an EMBL/GenBank/DDBJ whole genome shotgun (WGS) entry which is preliminary data.</text>
</comment>
<dbReference type="InterPro" id="IPR000896">
    <property type="entry name" value="Hemocyanin/hexamerin_mid_dom"/>
</dbReference>
<name>A0AAV1ZXD8_9ARAC</name>
<reference evidence="6 7" key="1">
    <citation type="submission" date="2024-04" db="EMBL/GenBank/DDBJ databases">
        <authorList>
            <person name="Rising A."/>
            <person name="Reimegard J."/>
            <person name="Sonavane S."/>
            <person name="Akerstrom W."/>
            <person name="Nylinder S."/>
            <person name="Hedman E."/>
            <person name="Kallberg Y."/>
        </authorList>
    </citation>
    <scope>NUCLEOTIDE SEQUENCE [LARGE SCALE GENOMIC DNA]</scope>
</reference>
<evidence type="ECO:0000256" key="3">
    <source>
        <dbReference type="ARBA" id="ARBA00023180"/>
    </source>
</evidence>
<dbReference type="InterPro" id="IPR008922">
    <property type="entry name" value="Di-copper_centre_dom_sf"/>
</dbReference>
<keyword evidence="1" id="KW-0479">Metal-binding</keyword>
<protein>
    <submittedName>
        <fullName evidence="6">Uncharacterized protein</fullName>
    </submittedName>
</protein>
<dbReference type="EMBL" id="CAXIEN010000094">
    <property type="protein sequence ID" value="CAL1276507.1"/>
    <property type="molecule type" value="Genomic_DNA"/>
</dbReference>
<keyword evidence="7" id="KW-1185">Reference proteome</keyword>
<proteinExistence type="predicted"/>
<evidence type="ECO:0000256" key="1">
    <source>
        <dbReference type="ARBA" id="ARBA00022723"/>
    </source>
</evidence>
<keyword evidence="2" id="KW-0186">Copper</keyword>
<dbReference type="Gene3D" id="1.10.1280.10">
    <property type="entry name" value="Di-copper center containing domain from catechol oxidase"/>
    <property type="match status" value="1"/>
</dbReference>
<gene>
    <name evidence="6" type="ORF">LARSCL_LOCUS8691</name>
</gene>
<keyword evidence="3" id="KW-0325">Glycoprotein</keyword>
<dbReference type="Pfam" id="PF03723">
    <property type="entry name" value="Hemocyanin_C"/>
    <property type="match status" value="1"/>
</dbReference>
<dbReference type="SUPFAM" id="SSF81296">
    <property type="entry name" value="E set domains"/>
    <property type="match status" value="1"/>
</dbReference>
<dbReference type="InterPro" id="IPR014756">
    <property type="entry name" value="Ig_E-set"/>
</dbReference>
<dbReference type="InterPro" id="IPR013788">
    <property type="entry name" value="Hemocyanin/hexamerin"/>
</dbReference>
<dbReference type="Pfam" id="PF00372">
    <property type="entry name" value="Hemocyanin_M"/>
    <property type="match status" value="1"/>
</dbReference>
<evidence type="ECO:0000313" key="7">
    <source>
        <dbReference type="Proteomes" id="UP001497382"/>
    </source>
</evidence>
<accession>A0AAV1ZXD8</accession>
<dbReference type="Gene3D" id="2.60.40.1520">
    <property type="entry name" value="Hemocyanin, C-terminal domain"/>
    <property type="match status" value="1"/>
</dbReference>
<dbReference type="InterPro" id="IPR037020">
    <property type="entry name" value="Hemocyanin_C_sf"/>
</dbReference>
<evidence type="ECO:0000313" key="6">
    <source>
        <dbReference type="EMBL" id="CAL1276507.1"/>
    </source>
</evidence>
<dbReference type="PANTHER" id="PTHR11511:SF4">
    <property type="entry name" value="PHENOLOXIDASE 2-RELATED"/>
    <property type="match status" value="1"/>
</dbReference>
<dbReference type="GO" id="GO:0046872">
    <property type="term" value="F:metal ion binding"/>
    <property type="evidence" value="ECO:0007669"/>
    <property type="project" value="UniProtKB-KW"/>
</dbReference>
<dbReference type="SUPFAM" id="SSF48056">
    <property type="entry name" value="Di-copper centre-containing domain"/>
    <property type="match status" value="1"/>
</dbReference>
<sequence length="232" mass="26313">MILIVSPLDFRELFPSTTSNTLLSGYEYTNRPSGLSLADVKGIASVQDIIRWRERILEAIDLGVVINKNGNDIVLTPEKGINILGAMVEASYESVNEKYYGNIHNQMHNLISLITDTDGRFKVKYQHLDHEPFTYHINCENNAGGPKQATVRIFLTPVYDELGNKFSLKEVEGPTRTRICVDNISYCGVKDEKYPDKKAMGFPFDRTIEALTIPEFSTPNMIFQNVKIQFKE</sequence>
<evidence type="ECO:0000256" key="2">
    <source>
        <dbReference type="ARBA" id="ARBA00023008"/>
    </source>
</evidence>
<dbReference type="InterPro" id="IPR005203">
    <property type="entry name" value="Hemocyanin_C"/>
</dbReference>
<feature type="domain" description="Hemocyanin C-terminal" evidence="5">
    <location>
        <begin position="182"/>
        <end position="230"/>
    </location>
</feature>